<dbReference type="AlphaFoldDB" id="A0AAE0BKD0"/>
<keyword evidence="3" id="KW-1185">Reference proteome</keyword>
<comment type="caution">
    <text evidence="2">The sequence shown here is derived from an EMBL/GenBank/DDBJ whole genome shotgun (WGS) entry which is preliminary data.</text>
</comment>
<accession>A0AAE0BKD0</accession>
<feature type="compositionally biased region" description="Gly residues" evidence="1">
    <location>
        <begin position="14"/>
        <end position="25"/>
    </location>
</feature>
<proteinExistence type="predicted"/>
<evidence type="ECO:0000256" key="1">
    <source>
        <dbReference type="SAM" id="MobiDB-lite"/>
    </source>
</evidence>
<gene>
    <name evidence="2" type="ORF">CYMTET_52471</name>
</gene>
<organism evidence="2 3">
    <name type="scientific">Cymbomonas tetramitiformis</name>
    <dbReference type="NCBI Taxonomy" id="36881"/>
    <lineage>
        <taxon>Eukaryota</taxon>
        <taxon>Viridiplantae</taxon>
        <taxon>Chlorophyta</taxon>
        <taxon>Pyramimonadophyceae</taxon>
        <taxon>Pyramimonadales</taxon>
        <taxon>Pyramimonadaceae</taxon>
        <taxon>Cymbomonas</taxon>
    </lineage>
</organism>
<reference evidence="2 3" key="1">
    <citation type="journal article" date="2015" name="Genome Biol. Evol.">
        <title>Comparative Genomics of a Bacterivorous Green Alga Reveals Evolutionary Causalities and Consequences of Phago-Mixotrophic Mode of Nutrition.</title>
        <authorList>
            <person name="Burns J.A."/>
            <person name="Paasch A."/>
            <person name="Narechania A."/>
            <person name="Kim E."/>
        </authorList>
    </citation>
    <scope>NUCLEOTIDE SEQUENCE [LARGE SCALE GENOMIC DNA]</scope>
    <source>
        <strain evidence="2 3">PLY_AMNH</strain>
    </source>
</reference>
<name>A0AAE0BKD0_9CHLO</name>
<evidence type="ECO:0000313" key="2">
    <source>
        <dbReference type="EMBL" id="KAK3237455.1"/>
    </source>
</evidence>
<sequence>MGGWRGGVEREGGGGEGGEEGGVGVEKGSIWNHDFSTQWQPHTILNIINNHRLPSMETPMERQLERHPRWLTRSLGHRRLWLTLSPK</sequence>
<dbReference type="Proteomes" id="UP001190700">
    <property type="component" value="Unassembled WGS sequence"/>
</dbReference>
<protein>
    <submittedName>
        <fullName evidence="2">Uncharacterized protein</fullName>
    </submittedName>
</protein>
<evidence type="ECO:0000313" key="3">
    <source>
        <dbReference type="Proteomes" id="UP001190700"/>
    </source>
</evidence>
<dbReference type="EMBL" id="LGRX02034587">
    <property type="protein sequence ID" value="KAK3237455.1"/>
    <property type="molecule type" value="Genomic_DNA"/>
</dbReference>
<feature type="region of interest" description="Disordered" evidence="1">
    <location>
        <begin position="1"/>
        <end position="28"/>
    </location>
</feature>